<evidence type="ECO:0000256" key="7">
    <source>
        <dbReference type="SAM" id="MobiDB-lite"/>
    </source>
</evidence>
<accession>A0A227KE24</accession>
<feature type="transmembrane region" description="Helical" evidence="8">
    <location>
        <begin position="186"/>
        <end position="207"/>
    </location>
</feature>
<evidence type="ECO:0000256" key="1">
    <source>
        <dbReference type="ARBA" id="ARBA00004141"/>
    </source>
</evidence>
<evidence type="ECO:0000256" key="6">
    <source>
        <dbReference type="ARBA" id="ARBA00023136"/>
    </source>
</evidence>
<dbReference type="InterPro" id="IPR003148">
    <property type="entry name" value="RCK_N"/>
</dbReference>
<feature type="transmembrane region" description="Helical" evidence="8">
    <location>
        <begin position="87"/>
        <end position="107"/>
    </location>
</feature>
<keyword evidence="6 8" id="KW-0472">Membrane</keyword>
<dbReference type="GO" id="GO:0006813">
    <property type="term" value="P:potassium ion transport"/>
    <property type="evidence" value="ECO:0007669"/>
    <property type="project" value="InterPro"/>
</dbReference>
<organism evidence="10 11">
    <name type="scientific">Turicimonas muris</name>
    <dbReference type="NCBI Taxonomy" id="1796652"/>
    <lineage>
        <taxon>Bacteria</taxon>
        <taxon>Pseudomonadati</taxon>
        <taxon>Pseudomonadota</taxon>
        <taxon>Betaproteobacteria</taxon>
        <taxon>Burkholderiales</taxon>
        <taxon>Sutterellaceae</taxon>
        <taxon>Turicimonas</taxon>
    </lineage>
</organism>
<feature type="transmembrane region" description="Helical" evidence="8">
    <location>
        <begin position="32"/>
        <end position="51"/>
    </location>
</feature>
<dbReference type="GO" id="GO:0015297">
    <property type="term" value="F:antiporter activity"/>
    <property type="evidence" value="ECO:0007669"/>
    <property type="project" value="InterPro"/>
</dbReference>
<evidence type="ECO:0000256" key="5">
    <source>
        <dbReference type="ARBA" id="ARBA00022989"/>
    </source>
</evidence>
<keyword evidence="4 8" id="KW-0812">Transmembrane</keyword>
<feature type="domain" description="RCK N-terminal" evidence="9">
    <location>
        <begin position="425"/>
        <end position="540"/>
    </location>
</feature>
<keyword evidence="5 8" id="KW-1133">Transmembrane helix</keyword>
<dbReference type="Pfam" id="PF00999">
    <property type="entry name" value="Na_H_Exchanger"/>
    <property type="match status" value="1"/>
</dbReference>
<dbReference type="Gene3D" id="1.20.1530.20">
    <property type="match status" value="1"/>
</dbReference>
<dbReference type="InterPro" id="IPR036291">
    <property type="entry name" value="NAD(P)-bd_dom_sf"/>
</dbReference>
<evidence type="ECO:0000256" key="3">
    <source>
        <dbReference type="ARBA" id="ARBA00022448"/>
    </source>
</evidence>
<feature type="transmembrane region" description="Helical" evidence="8">
    <location>
        <begin position="369"/>
        <end position="388"/>
    </location>
</feature>
<dbReference type="PROSITE" id="PS51201">
    <property type="entry name" value="RCK_N"/>
    <property type="match status" value="1"/>
</dbReference>
<evidence type="ECO:0000313" key="10">
    <source>
        <dbReference type="EMBL" id="OXE45516.1"/>
    </source>
</evidence>
<dbReference type="InterPro" id="IPR006153">
    <property type="entry name" value="Cation/H_exchanger_TM"/>
</dbReference>
<feature type="transmembrane region" description="Helical" evidence="8">
    <location>
        <begin position="227"/>
        <end position="256"/>
    </location>
</feature>
<dbReference type="Proteomes" id="UP000214610">
    <property type="component" value="Unassembled WGS sequence"/>
</dbReference>
<comment type="similarity">
    <text evidence="2">Belongs to the monovalent cation:proton antiporter 2 (CPA2) transporter (TC 2.A.37) family.</text>
</comment>
<sequence>MDNSITLISTVAIAFGVALILGFIAEKLKFPALVGYLVAGIIVSPNLYGFNVDLGLAEQLSELGVMLLMFGVGLNFSLSDLLKVKKLVVPGAVCQMALSAFCAIMMAHLWGWPIGQCVILGMCLSCASTVVVLKALEARSLLEGFDGRVAVGWLVVQDMVTVLMLVLLPPLASLLGGHSATSDLPLWRLIVETVARVAAFIILMLVIGKRVLPWLLWQVAKTGSRELFTLCVLAVAIGIAYGASEIFSVSFALGAFFAGMVMRESQYAHRAAVESLPLRDAFSVIFFVGVGMLFDPSAILEHPFYLLGILFLILIVNPLIAFGTVLLFRYPLHTAVTLACCLGQIGEFSFILGTLGVSLGLLTKEGMNLVLAAAILTIALNPISFSVARPVAELLCKHFRFARTAAARLDPQSTMPDEVESKKLLRHVVIVGYSSIGRKVCEILTKQKIPFVVVDKQDDVISTLRKQGLVAIQGDCTDPATLLQAHVQNSAQLVLTISDELESRKAIAAAKILNPDIEIIIRAVTDTEADHLRSENLGIVVQASTALALRIAQYSIYSFTKYSSGGHSKRKEEEAEEKAKDMLDDLVADEERTVEKSTQHERLMHSSNKPTDSMEK</sequence>
<dbReference type="GO" id="GO:0016020">
    <property type="term" value="C:membrane"/>
    <property type="evidence" value="ECO:0007669"/>
    <property type="project" value="UniProtKB-SubCell"/>
</dbReference>
<evidence type="ECO:0000313" key="11">
    <source>
        <dbReference type="Proteomes" id="UP000214610"/>
    </source>
</evidence>
<feature type="compositionally biased region" description="Basic and acidic residues" evidence="7">
    <location>
        <begin position="570"/>
        <end position="604"/>
    </location>
</feature>
<reference evidence="11" key="1">
    <citation type="submission" date="2017-05" db="EMBL/GenBank/DDBJ databases">
        <title>Improved OligoMM genomes.</title>
        <authorList>
            <person name="Garzetti D."/>
        </authorList>
    </citation>
    <scope>NUCLEOTIDE SEQUENCE [LARGE SCALE GENOMIC DNA]</scope>
    <source>
        <strain evidence="11">YL45</strain>
    </source>
</reference>
<feature type="transmembrane region" description="Helical" evidence="8">
    <location>
        <begin position="306"/>
        <end position="330"/>
    </location>
</feature>
<feature type="transmembrane region" description="Helical" evidence="8">
    <location>
        <begin position="336"/>
        <end position="362"/>
    </location>
</feature>
<evidence type="ECO:0000256" key="4">
    <source>
        <dbReference type="ARBA" id="ARBA00022692"/>
    </source>
</evidence>
<dbReference type="AlphaFoldDB" id="A0A227KE24"/>
<dbReference type="InterPro" id="IPR038770">
    <property type="entry name" value="Na+/solute_symporter_sf"/>
</dbReference>
<proteinExistence type="inferred from homology"/>
<feature type="transmembrane region" description="Helical" evidence="8">
    <location>
        <begin position="6"/>
        <end position="25"/>
    </location>
</feature>
<dbReference type="Gene3D" id="3.40.50.720">
    <property type="entry name" value="NAD(P)-binding Rossmann-like Domain"/>
    <property type="match status" value="1"/>
</dbReference>
<name>A0A227KE24_9BURK</name>
<gene>
    <name evidence="10" type="ORF">ADH67_11345</name>
</gene>
<dbReference type="EMBL" id="NHMP01000009">
    <property type="protein sequence ID" value="OXE45516.1"/>
    <property type="molecule type" value="Genomic_DNA"/>
</dbReference>
<protein>
    <submittedName>
        <fullName evidence="10">Sodium:proton antiporter</fullName>
    </submittedName>
</protein>
<feature type="transmembrane region" description="Helical" evidence="8">
    <location>
        <begin position="145"/>
        <end position="166"/>
    </location>
</feature>
<comment type="subcellular location">
    <subcellularLocation>
        <location evidence="1">Membrane</location>
        <topology evidence="1">Multi-pass membrane protein</topology>
    </subcellularLocation>
</comment>
<dbReference type="PANTHER" id="PTHR42751">
    <property type="entry name" value="SODIUM/HYDROGEN EXCHANGER FAMILY/TRKA DOMAIN PROTEIN"/>
    <property type="match status" value="1"/>
</dbReference>
<feature type="compositionally biased region" description="Polar residues" evidence="7">
    <location>
        <begin position="605"/>
        <end position="616"/>
    </location>
</feature>
<evidence type="ECO:0000256" key="8">
    <source>
        <dbReference type="SAM" id="Phobius"/>
    </source>
</evidence>
<dbReference type="GO" id="GO:1902600">
    <property type="term" value="P:proton transmembrane transport"/>
    <property type="evidence" value="ECO:0007669"/>
    <property type="project" value="InterPro"/>
</dbReference>
<feature type="transmembrane region" description="Helical" evidence="8">
    <location>
        <begin position="63"/>
        <end position="82"/>
    </location>
</feature>
<evidence type="ECO:0000259" key="9">
    <source>
        <dbReference type="PROSITE" id="PS51201"/>
    </source>
</evidence>
<dbReference type="Pfam" id="PF02254">
    <property type="entry name" value="TrkA_N"/>
    <property type="match status" value="1"/>
</dbReference>
<comment type="caution">
    <text evidence="10">The sequence shown here is derived from an EMBL/GenBank/DDBJ whole genome shotgun (WGS) entry which is preliminary data.</text>
</comment>
<dbReference type="SUPFAM" id="SSF51735">
    <property type="entry name" value="NAD(P)-binding Rossmann-fold domains"/>
    <property type="match status" value="1"/>
</dbReference>
<feature type="transmembrane region" description="Helical" evidence="8">
    <location>
        <begin position="113"/>
        <end position="133"/>
    </location>
</feature>
<dbReference type="PANTHER" id="PTHR42751:SF1">
    <property type="entry name" value="CATION_PROTON ANTIPORTER YBAL-RELATED"/>
    <property type="match status" value="1"/>
</dbReference>
<dbReference type="GeneID" id="78361161"/>
<keyword evidence="11" id="KW-1185">Reference proteome</keyword>
<evidence type="ECO:0000256" key="2">
    <source>
        <dbReference type="ARBA" id="ARBA00005551"/>
    </source>
</evidence>
<dbReference type="RefSeq" id="WP_066592151.1">
    <property type="nucleotide sequence ID" value="NZ_CAJTBZ010000046.1"/>
</dbReference>
<feature type="region of interest" description="Disordered" evidence="7">
    <location>
        <begin position="563"/>
        <end position="616"/>
    </location>
</feature>
<keyword evidence="3" id="KW-0813">Transport</keyword>
<feature type="transmembrane region" description="Helical" evidence="8">
    <location>
        <begin position="276"/>
        <end position="294"/>
    </location>
</feature>